<gene>
    <name evidence="1" type="ORF">NCTC13316_01852</name>
</gene>
<dbReference type="EMBL" id="UGOD01000001">
    <property type="protein sequence ID" value="STX51754.1"/>
    <property type="molecule type" value="Genomic_DNA"/>
</dbReference>
<keyword evidence="2" id="KW-1185">Reference proteome</keyword>
<dbReference type="AlphaFoldDB" id="A0A378JKP5"/>
<evidence type="ECO:0000313" key="2">
    <source>
        <dbReference type="Proteomes" id="UP000254794"/>
    </source>
</evidence>
<dbReference type="Gene3D" id="3.30.565.10">
    <property type="entry name" value="Histidine kinase-like ATPase, C-terminal domain"/>
    <property type="match status" value="1"/>
</dbReference>
<protein>
    <submittedName>
        <fullName evidence="1">Histidine kinase-, DNA gyrase B-, and HSP90-like ATPase</fullName>
    </submittedName>
</protein>
<evidence type="ECO:0000313" key="1">
    <source>
        <dbReference type="EMBL" id="STX51754.1"/>
    </source>
</evidence>
<dbReference type="SUPFAM" id="SSF55874">
    <property type="entry name" value="ATPase domain of HSP90 chaperone/DNA topoisomerase II/histidine kinase"/>
    <property type="match status" value="1"/>
</dbReference>
<keyword evidence="1" id="KW-0418">Kinase</keyword>
<dbReference type="InterPro" id="IPR036890">
    <property type="entry name" value="HATPase_C_sf"/>
</dbReference>
<accession>A0A378JKP5</accession>
<name>A0A378JKP5_9GAMM</name>
<organism evidence="1 2">
    <name type="scientific">Legionella busanensis</name>
    <dbReference type="NCBI Taxonomy" id="190655"/>
    <lineage>
        <taxon>Bacteria</taxon>
        <taxon>Pseudomonadati</taxon>
        <taxon>Pseudomonadota</taxon>
        <taxon>Gammaproteobacteria</taxon>
        <taxon>Legionellales</taxon>
        <taxon>Legionellaceae</taxon>
        <taxon>Legionella</taxon>
    </lineage>
</organism>
<dbReference type="GO" id="GO:0016301">
    <property type="term" value="F:kinase activity"/>
    <property type="evidence" value="ECO:0007669"/>
    <property type="project" value="UniProtKB-KW"/>
</dbReference>
<dbReference type="Proteomes" id="UP000254794">
    <property type="component" value="Unassembled WGS sequence"/>
</dbReference>
<sequence>MKLIISYKLDSIENVIPEKQIEIIKLFSYSKSDFIVRKIIEACNLKHPNLEKIPAYNILKNNLNEIINNCLDSIAEKRLVNNQFDMAIIEVVIIDNGHTLIMKLKDNGIGLGENYLHKLSYPEFKHTKSQEHFKKKEKDYCIGGCGIGLFHLNAKLAKNDAKLYLKSRKEAGATIEISMKKPY</sequence>
<dbReference type="OrthoDB" id="2485714at2"/>
<dbReference type="RefSeq" id="WP_115331370.1">
    <property type="nucleotide sequence ID" value="NZ_CAAAHP010000002.1"/>
</dbReference>
<reference evidence="1 2" key="1">
    <citation type="submission" date="2018-06" db="EMBL/GenBank/DDBJ databases">
        <authorList>
            <consortium name="Pathogen Informatics"/>
            <person name="Doyle S."/>
        </authorList>
    </citation>
    <scope>NUCLEOTIDE SEQUENCE [LARGE SCALE GENOMIC DNA]</scope>
    <source>
        <strain evidence="1 2">NCTC13316</strain>
    </source>
</reference>
<keyword evidence="1" id="KW-0808">Transferase</keyword>
<proteinExistence type="predicted"/>